<evidence type="ECO:0000259" key="1">
    <source>
        <dbReference type="Pfam" id="PF25535"/>
    </source>
</evidence>
<accession>A0ABX0E2I1</accession>
<feature type="domain" description="DUF7919" evidence="1">
    <location>
        <begin position="3"/>
        <end position="131"/>
    </location>
</feature>
<reference evidence="2 3" key="1">
    <citation type="submission" date="2020-02" db="EMBL/GenBank/DDBJ databases">
        <title>Whole-genome analyses of novel actinobacteria.</title>
        <authorList>
            <person name="Sahin N."/>
            <person name="Tokatli A."/>
        </authorList>
    </citation>
    <scope>NUCLEOTIDE SEQUENCE [LARGE SCALE GENOMIC DNA]</scope>
    <source>
        <strain evidence="2 3">YC419</strain>
    </source>
</reference>
<dbReference type="InterPro" id="IPR057679">
    <property type="entry name" value="DUF7919"/>
</dbReference>
<gene>
    <name evidence="2" type="ORF">G6048_39505</name>
</gene>
<keyword evidence="3" id="KW-1185">Reference proteome</keyword>
<organism evidence="2 3">
    <name type="scientific">Streptomyces ureilyticus</name>
    <dbReference type="NCBI Taxonomy" id="1775131"/>
    <lineage>
        <taxon>Bacteria</taxon>
        <taxon>Bacillati</taxon>
        <taxon>Actinomycetota</taxon>
        <taxon>Actinomycetes</taxon>
        <taxon>Kitasatosporales</taxon>
        <taxon>Streptomycetaceae</taxon>
        <taxon>Streptomyces</taxon>
    </lineage>
</organism>
<name>A0ABX0E2I1_9ACTN</name>
<evidence type="ECO:0000313" key="3">
    <source>
        <dbReference type="Proteomes" id="UP001518140"/>
    </source>
</evidence>
<dbReference type="EMBL" id="JAAKZX010000212">
    <property type="protein sequence ID" value="NGO47913.1"/>
    <property type="molecule type" value="Genomic_DNA"/>
</dbReference>
<sequence>MAHYEDLSAYEYFRASIPGGVRALNVGWLEEGEAYVKGSPPSPFLSALGLLVRDAPQMKTRGWHGCQLPHEKREAQYPLAVEISGSKVVLGGAEIRVVAESGDWLVAPDLVYHYVAAHSYLPPEPFIEAVMAGRVAPEVGSSG</sequence>
<dbReference type="Proteomes" id="UP001518140">
    <property type="component" value="Unassembled WGS sequence"/>
</dbReference>
<dbReference type="RefSeq" id="WP_165344420.1">
    <property type="nucleotide sequence ID" value="NZ_JAAKZX010000212.1"/>
</dbReference>
<dbReference type="Pfam" id="PF25535">
    <property type="entry name" value="DUF7919"/>
    <property type="match status" value="1"/>
</dbReference>
<comment type="caution">
    <text evidence="2">The sequence shown here is derived from an EMBL/GenBank/DDBJ whole genome shotgun (WGS) entry which is preliminary data.</text>
</comment>
<protein>
    <recommendedName>
        <fullName evidence="1">DUF7919 domain-containing protein</fullName>
    </recommendedName>
</protein>
<evidence type="ECO:0000313" key="2">
    <source>
        <dbReference type="EMBL" id="NGO47913.1"/>
    </source>
</evidence>
<proteinExistence type="predicted"/>